<evidence type="ECO:0000259" key="3">
    <source>
        <dbReference type="Pfam" id="PF25917"/>
    </source>
</evidence>
<dbReference type="InterPro" id="IPR058792">
    <property type="entry name" value="Beta-barrel_RND_2"/>
</dbReference>
<evidence type="ECO:0000256" key="1">
    <source>
        <dbReference type="ARBA" id="ARBA00009477"/>
    </source>
</evidence>
<dbReference type="SUPFAM" id="SSF111369">
    <property type="entry name" value="HlyD-like secretion proteins"/>
    <property type="match status" value="1"/>
</dbReference>
<dbReference type="AlphaFoldDB" id="A0A437QFS5"/>
<proteinExistence type="inferred from homology"/>
<comment type="similarity">
    <text evidence="1">Belongs to the membrane fusion protein (MFP) (TC 8.A.1) family.</text>
</comment>
<dbReference type="EMBL" id="SACS01000022">
    <property type="protein sequence ID" value="RVU33408.1"/>
    <property type="molecule type" value="Genomic_DNA"/>
</dbReference>
<protein>
    <submittedName>
        <fullName evidence="6">Efflux RND transporter periplasmic adaptor subunit</fullName>
    </submittedName>
</protein>
<dbReference type="InterPro" id="IPR058625">
    <property type="entry name" value="MdtA-like_BSH"/>
</dbReference>
<dbReference type="Gene3D" id="2.40.50.100">
    <property type="match status" value="1"/>
</dbReference>
<feature type="signal peptide" evidence="2">
    <location>
        <begin position="1"/>
        <end position="28"/>
    </location>
</feature>
<dbReference type="PANTHER" id="PTHR30469:SF38">
    <property type="entry name" value="HLYD FAMILY SECRETION PROTEIN"/>
    <property type="match status" value="1"/>
</dbReference>
<keyword evidence="7" id="KW-1185">Reference proteome</keyword>
<dbReference type="Pfam" id="PF25954">
    <property type="entry name" value="Beta-barrel_RND_2"/>
    <property type="match status" value="1"/>
</dbReference>
<dbReference type="PANTHER" id="PTHR30469">
    <property type="entry name" value="MULTIDRUG RESISTANCE PROTEIN MDTA"/>
    <property type="match status" value="1"/>
</dbReference>
<organism evidence="6 7">
    <name type="scientific">Rheinheimera riviphila</name>
    <dbReference type="NCBI Taxonomy" id="1834037"/>
    <lineage>
        <taxon>Bacteria</taxon>
        <taxon>Pseudomonadati</taxon>
        <taxon>Pseudomonadota</taxon>
        <taxon>Gammaproteobacteria</taxon>
        <taxon>Chromatiales</taxon>
        <taxon>Chromatiaceae</taxon>
        <taxon>Rheinheimera</taxon>
    </lineage>
</organism>
<sequence>MKTPSKLASAISVSLLASVLLLSGCESASGSPDTEKKDVVVSIPVEASKVSRGAISSTYRTTSTLEAKADAEVNSKATGLVKTVLVEEGDHVEAGQVLATLDTERQRIQLAQGKAELGQLTSEMVRMEKMYQRKLVSADVYDKLKWQLESMTAAVGMQELSLRDTEIRAPISGVIARRYVKVGQLITEYSSKALFHVVSQQRLEAVINLPEHQLQRAKVGQTAYLNFAGMPQHQAQIVRISPVVDATSGTARVTIGIDNNDLVLKAGMFAQVELQYDAKADALLVPKRAVLAMDNTSSVFVVNDGKVSRKLVKTGYESDAFLEVIEGLAEGDQVVTAGQASLKDKSTVNIVNVKS</sequence>
<feature type="domain" description="CusB-like beta-barrel" evidence="4">
    <location>
        <begin position="207"/>
        <end position="275"/>
    </location>
</feature>
<dbReference type="Gene3D" id="2.40.30.170">
    <property type="match status" value="1"/>
</dbReference>
<name>A0A437QFS5_9GAMM</name>
<dbReference type="Pfam" id="PF25917">
    <property type="entry name" value="BSH_RND"/>
    <property type="match status" value="1"/>
</dbReference>
<dbReference type="Pfam" id="PF25989">
    <property type="entry name" value="YknX_C"/>
    <property type="match status" value="1"/>
</dbReference>
<dbReference type="GO" id="GO:0015562">
    <property type="term" value="F:efflux transmembrane transporter activity"/>
    <property type="evidence" value="ECO:0007669"/>
    <property type="project" value="TreeGrafter"/>
</dbReference>
<dbReference type="Gene3D" id="2.40.420.20">
    <property type="match status" value="1"/>
</dbReference>
<keyword evidence="2" id="KW-0732">Signal</keyword>
<evidence type="ECO:0000259" key="5">
    <source>
        <dbReference type="Pfam" id="PF25989"/>
    </source>
</evidence>
<dbReference type="RefSeq" id="WP_127700516.1">
    <property type="nucleotide sequence ID" value="NZ_SACS01000022.1"/>
</dbReference>
<feature type="chain" id="PRO_5019557452" evidence="2">
    <location>
        <begin position="29"/>
        <end position="355"/>
    </location>
</feature>
<evidence type="ECO:0000259" key="4">
    <source>
        <dbReference type="Pfam" id="PF25954"/>
    </source>
</evidence>
<feature type="domain" description="Multidrug resistance protein MdtA-like barrel-sandwich hybrid" evidence="3">
    <location>
        <begin position="71"/>
        <end position="191"/>
    </location>
</feature>
<dbReference type="InterPro" id="IPR006143">
    <property type="entry name" value="RND_pump_MFP"/>
</dbReference>
<evidence type="ECO:0000313" key="7">
    <source>
        <dbReference type="Proteomes" id="UP000283077"/>
    </source>
</evidence>
<dbReference type="Gene3D" id="1.10.287.470">
    <property type="entry name" value="Helix hairpin bin"/>
    <property type="match status" value="1"/>
</dbReference>
<dbReference type="OrthoDB" id="9806939at2"/>
<dbReference type="InterPro" id="IPR058637">
    <property type="entry name" value="YknX-like_C"/>
</dbReference>
<dbReference type="NCBIfam" id="TIGR01730">
    <property type="entry name" value="RND_mfp"/>
    <property type="match status" value="1"/>
</dbReference>
<dbReference type="PROSITE" id="PS51257">
    <property type="entry name" value="PROKAR_LIPOPROTEIN"/>
    <property type="match status" value="1"/>
</dbReference>
<gene>
    <name evidence="6" type="ORF">EOE67_16940</name>
</gene>
<dbReference type="Proteomes" id="UP000283077">
    <property type="component" value="Unassembled WGS sequence"/>
</dbReference>
<comment type="caution">
    <text evidence="6">The sequence shown here is derived from an EMBL/GenBank/DDBJ whole genome shotgun (WGS) entry which is preliminary data.</text>
</comment>
<evidence type="ECO:0000256" key="2">
    <source>
        <dbReference type="SAM" id="SignalP"/>
    </source>
</evidence>
<accession>A0A437QFS5</accession>
<reference evidence="6 7" key="1">
    <citation type="submission" date="2019-01" db="EMBL/GenBank/DDBJ databases">
        <authorList>
            <person name="Chen W.-M."/>
        </authorList>
    </citation>
    <scope>NUCLEOTIDE SEQUENCE [LARGE SCALE GENOMIC DNA]</scope>
    <source>
        <strain evidence="6 7">KYPC3</strain>
    </source>
</reference>
<dbReference type="FunFam" id="2.40.30.170:FF:000010">
    <property type="entry name" value="Efflux RND transporter periplasmic adaptor subunit"/>
    <property type="match status" value="1"/>
</dbReference>
<evidence type="ECO:0000313" key="6">
    <source>
        <dbReference type="EMBL" id="RVU33408.1"/>
    </source>
</evidence>
<feature type="domain" description="YknX-like C-terminal permuted SH3-like" evidence="5">
    <location>
        <begin position="283"/>
        <end position="349"/>
    </location>
</feature>
<dbReference type="GO" id="GO:1990281">
    <property type="term" value="C:efflux pump complex"/>
    <property type="evidence" value="ECO:0007669"/>
    <property type="project" value="TreeGrafter"/>
</dbReference>